<feature type="transmembrane region" description="Helical" evidence="1">
    <location>
        <begin position="81"/>
        <end position="100"/>
    </location>
</feature>
<comment type="caution">
    <text evidence="2">The sequence shown here is derived from an EMBL/GenBank/DDBJ whole genome shotgun (WGS) entry which is preliminary data.</text>
</comment>
<accession>A0A0C2MWI6</accession>
<keyword evidence="1" id="KW-0812">Transmembrane</keyword>
<dbReference type="EMBL" id="JWZT01003647">
    <property type="protein sequence ID" value="KII65977.1"/>
    <property type="molecule type" value="Genomic_DNA"/>
</dbReference>
<reference evidence="2 3" key="1">
    <citation type="journal article" date="2014" name="Genome Biol. Evol.">
        <title>The genome of the myxosporean Thelohanellus kitauei shows adaptations to nutrient acquisition within its fish host.</title>
        <authorList>
            <person name="Yang Y."/>
            <person name="Xiong J."/>
            <person name="Zhou Z."/>
            <person name="Huo F."/>
            <person name="Miao W."/>
            <person name="Ran C."/>
            <person name="Liu Y."/>
            <person name="Zhang J."/>
            <person name="Feng J."/>
            <person name="Wang M."/>
            <person name="Wang M."/>
            <person name="Wang L."/>
            <person name="Yao B."/>
        </authorList>
    </citation>
    <scope>NUCLEOTIDE SEQUENCE [LARGE SCALE GENOMIC DNA]</scope>
    <source>
        <strain evidence="2">Wuqing</strain>
    </source>
</reference>
<evidence type="ECO:0000313" key="3">
    <source>
        <dbReference type="Proteomes" id="UP000031668"/>
    </source>
</evidence>
<keyword evidence="1" id="KW-0472">Membrane</keyword>
<dbReference type="Proteomes" id="UP000031668">
    <property type="component" value="Unassembled WGS sequence"/>
</dbReference>
<protein>
    <submittedName>
        <fullName evidence="2">Uncharacterized protein</fullName>
    </submittedName>
</protein>
<organism evidence="2 3">
    <name type="scientific">Thelohanellus kitauei</name>
    <name type="common">Myxosporean</name>
    <dbReference type="NCBI Taxonomy" id="669202"/>
    <lineage>
        <taxon>Eukaryota</taxon>
        <taxon>Metazoa</taxon>
        <taxon>Cnidaria</taxon>
        <taxon>Myxozoa</taxon>
        <taxon>Myxosporea</taxon>
        <taxon>Bivalvulida</taxon>
        <taxon>Platysporina</taxon>
        <taxon>Myxobolidae</taxon>
        <taxon>Thelohanellus</taxon>
    </lineage>
</organism>
<dbReference type="AlphaFoldDB" id="A0A0C2MWI6"/>
<gene>
    <name evidence="2" type="ORF">RF11_15789</name>
</gene>
<name>A0A0C2MWI6_THEKT</name>
<proteinExistence type="predicted"/>
<evidence type="ECO:0000313" key="2">
    <source>
        <dbReference type="EMBL" id="KII65977.1"/>
    </source>
</evidence>
<feature type="transmembrane region" description="Helical" evidence="1">
    <location>
        <begin position="7"/>
        <end position="27"/>
    </location>
</feature>
<sequence length="138" mass="15697">MNAILDAILALIFSISFVTYVTFSTLLTISSRDLCYNTKPMYYEWSLIASIPILGVFGITLAVLAMIFGDFPDIWRLFLKSMACFVTMLAIILVSVYYAYPMRYHIRQCTGDDVPARIGNRNQYTAVQAFIDYNVCLL</sequence>
<keyword evidence="3" id="KW-1185">Reference proteome</keyword>
<evidence type="ECO:0000256" key="1">
    <source>
        <dbReference type="SAM" id="Phobius"/>
    </source>
</evidence>
<feature type="transmembrane region" description="Helical" evidence="1">
    <location>
        <begin position="47"/>
        <end position="69"/>
    </location>
</feature>
<keyword evidence="1" id="KW-1133">Transmembrane helix</keyword>